<organism evidence="4 5">
    <name type="scientific">Nocardioides caricicola</name>
    <dbReference type="NCBI Taxonomy" id="634770"/>
    <lineage>
        <taxon>Bacteria</taxon>
        <taxon>Bacillati</taxon>
        <taxon>Actinomycetota</taxon>
        <taxon>Actinomycetes</taxon>
        <taxon>Propionibacteriales</taxon>
        <taxon>Nocardioidaceae</taxon>
        <taxon>Nocardioides</taxon>
    </lineage>
</organism>
<dbReference type="PANTHER" id="PTHR38340">
    <property type="entry name" value="S-LAYER PROTEIN"/>
    <property type="match status" value="1"/>
</dbReference>
<dbReference type="Pfam" id="PF00353">
    <property type="entry name" value="HemolysinCabind"/>
    <property type="match status" value="2"/>
</dbReference>
<dbReference type="InterPro" id="IPR011049">
    <property type="entry name" value="Serralysin-like_metalloprot_C"/>
</dbReference>
<dbReference type="SUPFAM" id="SSF51120">
    <property type="entry name" value="beta-Roll"/>
    <property type="match status" value="1"/>
</dbReference>
<dbReference type="RefSeq" id="WP_345173020.1">
    <property type="nucleotide sequence ID" value="NZ_BAABFQ010000004.1"/>
</dbReference>
<dbReference type="InterPro" id="IPR050557">
    <property type="entry name" value="RTX_toxin/Mannuronan_C5-epim"/>
</dbReference>
<sequence length="283" mass="30849">MSAPTAGSARVADSAENGAERATPKRFCQGERATIVGTAKEDWILGTQGRDVIWAGKGPDTVAALDGRDLVCGGPGADVIEGSAGRDRLYGDRGRDMCTGEDREHRHHHSCETHLNNLGYQVDPPNAPGGGDRPVLHGRAVSPADVPAGAQRGGAYFASDYPLCDPAGIALTTVHLGNVYFQTYYTNPGYIAIRPAYFRVGDSGFMQGPFYESGWRQLNAPADGNVYQYDMVGATVPRNDRVYWIYEVFWWNGFEWTNFEKFAVPGHYLQTTTGPVYTGVCWV</sequence>
<evidence type="ECO:0000313" key="4">
    <source>
        <dbReference type="EMBL" id="MFC5493635.1"/>
    </source>
</evidence>
<comment type="subcellular location">
    <subcellularLocation>
        <location evidence="1">Secreted</location>
    </subcellularLocation>
</comment>
<reference evidence="5" key="1">
    <citation type="journal article" date="2019" name="Int. J. Syst. Evol. Microbiol.">
        <title>The Global Catalogue of Microorganisms (GCM) 10K type strain sequencing project: providing services to taxonomists for standard genome sequencing and annotation.</title>
        <authorList>
            <consortium name="The Broad Institute Genomics Platform"/>
            <consortium name="The Broad Institute Genome Sequencing Center for Infectious Disease"/>
            <person name="Wu L."/>
            <person name="Ma J."/>
        </authorList>
    </citation>
    <scope>NUCLEOTIDE SEQUENCE [LARGE SCALE GENOMIC DNA]</scope>
    <source>
        <strain evidence="5">KACC 13778</strain>
    </source>
</reference>
<name>A0ABW0MZU3_9ACTN</name>
<dbReference type="InterPro" id="IPR001343">
    <property type="entry name" value="Hemolysn_Ca-bd"/>
</dbReference>
<dbReference type="Gene3D" id="2.150.10.10">
    <property type="entry name" value="Serralysin-like metalloprotease, C-terminal"/>
    <property type="match status" value="1"/>
</dbReference>
<comment type="caution">
    <text evidence="4">The sequence shown here is derived from an EMBL/GenBank/DDBJ whole genome shotgun (WGS) entry which is preliminary data.</text>
</comment>
<evidence type="ECO:0000256" key="1">
    <source>
        <dbReference type="ARBA" id="ARBA00004613"/>
    </source>
</evidence>
<keyword evidence="2" id="KW-0964">Secreted</keyword>
<evidence type="ECO:0000256" key="3">
    <source>
        <dbReference type="SAM" id="MobiDB-lite"/>
    </source>
</evidence>
<dbReference type="Proteomes" id="UP001595956">
    <property type="component" value="Unassembled WGS sequence"/>
</dbReference>
<evidence type="ECO:0000256" key="2">
    <source>
        <dbReference type="ARBA" id="ARBA00022525"/>
    </source>
</evidence>
<keyword evidence="5" id="KW-1185">Reference proteome</keyword>
<proteinExistence type="predicted"/>
<feature type="region of interest" description="Disordered" evidence="3">
    <location>
        <begin position="1"/>
        <end position="24"/>
    </location>
</feature>
<accession>A0ABW0MZU3</accession>
<gene>
    <name evidence="4" type="ORF">ACFPKY_11000</name>
</gene>
<dbReference type="EMBL" id="JBHSMD010000003">
    <property type="protein sequence ID" value="MFC5493635.1"/>
    <property type="molecule type" value="Genomic_DNA"/>
</dbReference>
<dbReference type="PANTHER" id="PTHR38340:SF1">
    <property type="entry name" value="S-LAYER PROTEIN"/>
    <property type="match status" value="1"/>
</dbReference>
<protein>
    <submittedName>
        <fullName evidence="4">Calcium-binding protein</fullName>
    </submittedName>
</protein>
<evidence type="ECO:0000313" key="5">
    <source>
        <dbReference type="Proteomes" id="UP001595956"/>
    </source>
</evidence>